<dbReference type="FunFam" id="3.30.505.10:FF:000056">
    <property type="entry name" value="Transcription elongation factor Spt6"/>
    <property type="match status" value="1"/>
</dbReference>
<dbReference type="InterPro" id="IPR032706">
    <property type="entry name" value="Spt6_HHH"/>
</dbReference>
<feature type="compositionally biased region" description="Acidic residues" evidence="11">
    <location>
        <begin position="85"/>
        <end position="97"/>
    </location>
</feature>
<dbReference type="SUPFAM" id="SSF47781">
    <property type="entry name" value="RuvA domain 2-like"/>
    <property type="match status" value="2"/>
</dbReference>
<feature type="compositionally biased region" description="Basic and acidic residues" evidence="11">
    <location>
        <begin position="1196"/>
        <end position="1224"/>
    </location>
</feature>
<evidence type="ECO:0000256" key="1">
    <source>
        <dbReference type="ARBA" id="ARBA00004123"/>
    </source>
</evidence>
<evidence type="ECO:0000256" key="9">
    <source>
        <dbReference type="ARBA" id="ARBA00093389"/>
    </source>
</evidence>
<dbReference type="SUPFAM" id="SSF50249">
    <property type="entry name" value="Nucleic acid-binding proteins"/>
    <property type="match status" value="1"/>
</dbReference>
<dbReference type="InterPro" id="IPR017072">
    <property type="entry name" value="TF_Spt6"/>
</dbReference>
<dbReference type="InterPro" id="IPR023319">
    <property type="entry name" value="Tex-like_HTH_dom_sf"/>
</dbReference>
<dbReference type="Gene3D" id="1.10.150.850">
    <property type="entry name" value="Spt6, helix-hairpin-helix domain"/>
    <property type="match status" value="1"/>
</dbReference>
<feature type="compositionally biased region" description="Acidic residues" evidence="11">
    <location>
        <begin position="14"/>
        <end position="26"/>
    </location>
</feature>
<evidence type="ECO:0000256" key="11">
    <source>
        <dbReference type="SAM" id="MobiDB-lite"/>
    </source>
</evidence>
<dbReference type="InterPro" id="IPR035018">
    <property type="entry name" value="Spt6_SH2_C"/>
</dbReference>
<dbReference type="GO" id="GO:0008023">
    <property type="term" value="C:transcription elongation factor complex"/>
    <property type="evidence" value="ECO:0007669"/>
    <property type="project" value="TreeGrafter"/>
</dbReference>
<reference evidence="13 14" key="1">
    <citation type="submission" date="2017-05" db="EMBL/GenBank/DDBJ databases">
        <title>Draft genome sequence of Elsinoe australis.</title>
        <authorList>
            <person name="Cheng Q."/>
        </authorList>
    </citation>
    <scope>NUCLEOTIDE SEQUENCE [LARGE SCALE GENOMIC DNA]</scope>
    <source>
        <strain evidence="13 14">NL1</strain>
    </source>
</reference>
<dbReference type="Gene3D" id="1.10.3500.10">
    <property type="entry name" value="Tex N-terminal region-like"/>
    <property type="match status" value="1"/>
</dbReference>
<dbReference type="InterPro" id="IPR012337">
    <property type="entry name" value="RNaseH-like_sf"/>
</dbReference>
<dbReference type="Pfam" id="PF14639">
    <property type="entry name" value="YqgF"/>
    <property type="match status" value="1"/>
</dbReference>
<evidence type="ECO:0000256" key="3">
    <source>
        <dbReference type="ARBA" id="ARBA00009253"/>
    </source>
</evidence>
<dbReference type="PANTHER" id="PTHR10145">
    <property type="entry name" value="TRANSCRIPTION ELONGATION FACTOR SPT6"/>
    <property type="match status" value="1"/>
</dbReference>
<dbReference type="GO" id="GO:0042393">
    <property type="term" value="F:histone binding"/>
    <property type="evidence" value="ECO:0007669"/>
    <property type="project" value="TreeGrafter"/>
</dbReference>
<dbReference type="InterPro" id="IPR049540">
    <property type="entry name" value="Spt6-like_S1"/>
</dbReference>
<feature type="compositionally biased region" description="Basic and acidic residues" evidence="11">
    <location>
        <begin position="27"/>
        <end position="38"/>
    </location>
</feature>
<dbReference type="GO" id="GO:0003677">
    <property type="term" value="F:DNA binding"/>
    <property type="evidence" value="ECO:0007669"/>
    <property type="project" value="InterPro"/>
</dbReference>
<organism evidence="13 14">
    <name type="scientific">Elsinoe australis</name>
    <dbReference type="NCBI Taxonomy" id="40998"/>
    <lineage>
        <taxon>Eukaryota</taxon>
        <taxon>Fungi</taxon>
        <taxon>Dikarya</taxon>
        <taxon>Ascomycota</taxon>
        <taxon>Pezizomycotina</taxon>
        <taxon>Dothideomycetes</taxon>
        <taxon>Dothideomycetidae</taxon>
        <taxon>Myriangiales</taxon>
        <taxon>Elsinoaceae</taxon>
        <taxon>Elsinoe</taxon>
    </lineage>
</organism>
<dbReference type="Gene3D" id="1.10.10.650">
    <property type="entry name" value="RuvA domain 2-like"/>
    <property type="match status" value="1"/>
</dbReference>
<evidence type="ECO:0000256" key="7">
    <source>
        <dbReference type="ARBA" id="ARBA00023163"/>
    </source>
</evidence>
<feature type="compositionally biased region" description="Basic and acidic residues" evidence="11">
    <location>
        <begin position="120"/>
        <end position="133"/>
    </location>
</feature>
<dbReference type="InterPro" id="IPR036860">
    <property type="entry name" value="SH2_dom_sf"/>
</dbReference>
<dbReference type="Gene3D" id="1.10.10.2740">
    <property type="entry name" value="Spt6, Death-like domain"/>
    <property type="match status" value="1"/>
</dbReference>
<dbReference type="SUPFAM" id="SSF158832">
    <property type="entry name" value="Tex N-terminal region-like"/>
    <property type="match status" value="1"/>
</dbReference>
<protein>
    <recommendedName>
        <fullName evidence="4 10">Transcription elongation factor Spt6</fullName>
    </recommendedName>
</protein>
<evidence type="ECO:0000256" key="6">
    <source>
        <dbReference type="ARBA" id="ARBA00022999"/>
    </source>
</evidence>
<dbReference type="FunFam" id="1.10.150.850:FF:000001">
    <property type="entry name" value="Transcription elongation factor spt6"/>
    <property type="match status" value="1"/>
</dbReference>
<evidence type="ECO:0000313" key="13">
    <source>
        <dbReference type="EMBL" id="PSK58658.1"/>
    </source>
</evidence>
<dbReference type="OrthoDB" id="995477at2759"/>
<comment type="similarity">
    <text evidence="3 10">Belongs to the SPT6 family.</text>
</comment>
<dbReference type="PANTHER" id="PTHR10145:SF6">
    <property type="entry name" value="TRANSCRIPTION ELONGATION FACTOR SPT6"/>
    <property type="match status" value="1"/>
</dbReference>
<keyword evidence="8 10" id="KW-0539">Nucleus</keyword>
<proteinExistence type="inferred from homology"/>
<dbReference type="FunFam" id="1.10.10.2740:FF:000002">
    <property type="entry name" value="Transcription elongation factor Spt6"/>
    <property type="match status" value="1"/>
</dbReference>
<feature type="domain" description="S1 motif" evidence="12">
    <location>
        <begin position="1114"/>
        <end position="1186"/>
    </location>
</feature>
<evidence type="ECO:0000256" key="5">
    <source>
        <dbReference type="ARBA" id="ARBA00022454"/>
    </source>
</evidence>
<dbReference type="FunFam" id="3.30.420.140:FF:000007">
    <property type="entry name" value="Transcription elongation factor SPT6"/>
    <property type="match status" value="1"/>
</dbReference>
<dbReference type="GO" id="GO:0031491">
    <property type="term" value="F:nucleosome binding"/>
    <property type="evidence" value="ECO:0007669"/>
    <property type="project" value="TreeGrafter"/>
</dbReference>
<dbReference type="Pfam" id="PF14641">
    <property type="entry name" value="HTH_44"/>
    <property type="match status" value="1"/>
</dbReference>
<evidence type="ECO:0000256" key="2">
    <source>
        <dbReference type="ARBA" id="ARBA00004286"/>
    </source>
</evidence>
<dbReference type="InterPro" id="IPR012340">
    <property type="entry name" value="NA-bd_OB-fold"/>
</dbReference>
<dbReference type="InterPro" id="IPR010994">
    <property type="entry name" value="RuvA_2-like"/>
</dbReference>
<evidence type="ECO:0000256" key="8">
    <source>
        <dbReference type="ARBA" id="ARBA00023242"/>
    </source>
</evidence>
<dbReference type="Pfam" id="PF14633">
    <property type="entry name" value="SH2_2"/>
    <property type="match status" value="1"/>
</dbReference>
<dbReference type="PIRSF" id="PIRSF036947">
    <property type="entry name" value="Spt6"/>
    <property type="match status" value="1"/>
</dbReference>
<dbReference type="Pfam" id="PF22706">
    <property type="entry name" value="Tex_central_region"/>
    <property type="match status" value="1"/>
</dbReference>
<feature type="compositionally biased region" description="Acidic residues" evidence="11">
    <location>
        <begin position="39"/>
        <end position="51"/>
    </location>
</feature>
<evidence type="ECO:0000256" key="4">
    <source>
        <dbReference type="ARBA" id="ARBA00020248"/>
    </source>
</evidence>
<comment type="function">
    <text evidence="10">Plays a role in maintenance of chromatin structure during RNA polymerase II transcription elongation thereby repressing transcription initiation from cryptic promoters. Mediates the reassembly of nucleosomes onto the promoters of at least a selected set of genes during repression; the nucleosome reassembly is essential for transcriptional repression.</text>
</comment>
<name>A0A2P8ADY2_9PEZI</name>
<dbReference type="STRING" id="40998.A0A2P8ADY2"/>
<evidence type="ECO:0000256" key="10">
    <source>
        <dbReference type="PIRNR" id="PIRNR036947"/>
    </source>
</evidence>
<dbReference type="EMBL" id="NHZQ01000016">
    <property type="protein sequence ID" value="PSK58658.1"/>
    <property type="molecule type" value="Genomic_DNA"/>
</dbReference>
<dbReference type="InterPro" id="IPR035420">
    <property type="entry name" value="Spt6_SH2"/>
</dbReference>
<keyword evidence="5" id="KW-0158">Chromosome</keyword>
<dbReference type="InterPro" id="IPR028088">
    <property type="entry name" value="Spt6_HTH_DNA-bd_dom"/>
</dbReference>
<dbReference type="SUPFAM" id="SSF55550">
    <property type="entry name" value="SH2 domain"/>
    <property type="match status" value="1"/>
</dbReference>
<accession>A0A2P8ADY2</accession>
<dbReference type="InterPro" id="IPR035019">
    <property type="entry name" value="Spt6_SH2_N"/>
</dbReference>
<dbReference type="GO" id="GO:0005694">
    <property type="term" value="C:chromosome"/>
    <property type="evidence" value="ECO:0007669"/>
    <property type="project" value="UniProtKB-SubCell"/>
</dbReference>
<dbReference type="Pfam" id="PF14635">
    <property type="entry name" value="HHH_7"/>
    <property type="match status" value="1"/>
</dbReference>
<dbReference type="GO" id="GO:0140673">
    <property type="term" value="P:transcription elongation-coupled chromatin remodeling"/>
    <property type="evidence" value="ECO:0007669"/>
    <property type="project" value="InterPro"/>
</dbReference>
<feature type="compositionally biased region" description="Basic and acidic residues" evidence="11">
    <location>
        <begin position="102"/>
        <end position="111"/>
    </location>
</feature>
<dbReference type="Gene3D" id="3.30.505.10">
    <property type="entry name" value="SH2 domain"/>
    <property type="match status" value="2"/>
</dbReference>
<comment type="subcellular location">
    <subcellularLocation>
        <location evidence="2">Chromosome</location>
    </subcellularLocation>
    <subcellularLocation>
        <location evidence="1 10">Nucleus</location>
    </subcellularLocation>
</comment>
<keyword evidence="7 10" id="KW-0804">Transcription</keyword>
<dbReference type="Pfam" id="PF21710">
    <property type="entry name" value="Spt6_S1"/>
    <property type="match status" value="1"/>
</dbReference>
<dbReference type="SUPFAM" id="SSF53098">
    <property type="entry name" value="Ribonuclease H-like"/>
    <property type="match status" value="1"/>
</dbReference>
<comment type="caution">
    <text evidence="13">The sequence shown here is derived from an EMBL/GenBank/DDBJ whole genome shotgun (WGS) entry which is preliminary data.</text>
</comment>
<feature type="region of interest" description="Disordered" evidence="11">
    <location>
        <begin position="1196"/>
        <end position="1226"/>
    </location>
</feature>
<dbReference type="Pfam" id="PF14632">
    <property type="entry name" value="SPT6_acidic"/>
    <property type="match status" value="1"/>
</dbReference>
<dbReference type="CDD" id="cd09918">
    <property type="entry name" value="SH2_Nterm_SPT6_like"/>
    <property type="match status" value="1"/>
</dbReference>
<gene>
    <name evidence="13" type="ORF">B9Z65_6673</name>
</gene>
<dbReference type="InterPro" id="IPR028083">
    <property type="entry name" value="Spt6_acidic_N_dom"/>
</dbReference>
<dbReference type="Gene3D" id="3.30.420.140">
    <property type="entry name" value="YqgF/RNase H-like domain"/>
    <property type="match status" value="1"/>
</dbReference>
<dbReference type="InterPro" id="IPR028231">
    <property type="entry name" value="Spt6_YqgF"/>
</dbReference>
<dbReference type="Proteomes" id="UP000243723">
    <property type="component" value="Unassembled WGS sequence"/>
</dbReference>
<keyword evidence="14" id="KW-1185">Reference proteome</keyword>
<dbReference type="InterPro" id="IPR003029">
    <property type="entry name" value="S1_domain"/>
</dbReference>
<dbReference type="GO" id="GO:0034728">
    <property type="term" value="P:nucleosome organization"/>
    <property type="evidence" value="ECO:0007669"/>
    <property type="project" value="TreeGrafter"/>
</dbReference>
<dbReference type="CDD" id="cd09928">
    <property type="entry name" value="SH2_Cterm_SPT6_like"/>
    <property type="match status" value="1"/>
</dbReference>
<dbReference type="InterPro" id="IPR023323">
    <property type="entry name" value="Tex-like_dom_sf"/>
</dbReference>
<sequence length="1427" mass="163576">MANTYFDLDAALGSEEEDEDYDEETGEPTKPRKERNVEDSSEEEDDDDDEEEQRRIAEGFIADEDEDEGDRERRKKKKKRPREDREDEDVLDEDDLDLIGIGHEDKGEEKSKFKRLKRGHREDRERAESRGLEDIFDDDEDVQAERRGIGRGLADEFDDFIEEDEFPDDEADAMREDAEVARPSRKGFVDPLKIRGGLDEASQEDMMAAFGDGTEYDWALELQEQADEEQEDPDKILELKDVFEPSQLVDKMLTDEDNIIRATDIPERYQIARKPFKELDLTPEEEEERLQEEASWMCALMLPKRRLGSDMLGPFETTVKNVLRFMNVDNLEVPFILHNRKDYLIHEERVPSSPDPNNPEKEGYEIKASRLLQPADLWEISDLDLKFRALMEKREALDKQHSKIKTQGVEDEIFDQMIPAAQIMEELQDLQDYLHFQYSAKVKDADTMDVDTNGVNGTNGTNGTTYKRAGSTRHAWDRVRSSRAYHMVRSFGIAADAVAQNALKAGKKVYTEDPTERPDDMADGLVDASEGFTTGASVLAAAKSMYAEEMALSPRMRKLTRQTYYTDGVFDCTRTEKGLRRIDEEHPFYEFKYLKSQDFGRLIRDPDLFLRMLKAEEEGLIEITLRLRNPKRFRDSLYEQIESDNVSEVADAWNKLRREVVDLALQRLSKLIVKGCKESLRTECEAKIAEKCRNEYANKLDQAPYKPRGMIAGTTPRVLALSNGNGGRGDAVCWAYVDENGRVLESGKLTDLKQGNPEKFIPEGKDIAVFVDLVNRRKPDVIAVSGMSVEARRLYKDLQDIVEQKDLRGTPFEDDDGNEQSEKLDIVLTQDEVARLYHTSDRAASEHPTVPPLTRYCIGLARYMQSPLKEYAALGKDIITIAFHPHQGLVPQDKILKNLEMAMIEIVNLVGVEINEAVSDSYTANLLQYVCGLGPRKAAQMLQVINRNGGEVITREELVGDMDRNKRPAAGPKIYENCASFVYITYDDAEPEADFLDNTRVHPEDYDTARKIVADTLDLDEEDIKAEQEENGPNALVRKLIKDEAQEKLNDLLLDDYAQEIHRKFGLKKKATLELIRNDLQQPYEELRQPFYFLSTDEIFTQLTGETNDSLLEGMIVPVSIRRVFNDHIEVRLDSGVEGSVMEMGLPPDVGPHATDPRQIFQPHQTINAKIEQLDRKRFSAQLTIREDELRRPYRKDYDHDPDTWDVDQEARDKRDMDRGRDAQTGRAQRVIKHPLYRPFNAAQAQEYLGTQNRGDVVVRPSSKGLDHLAVTWKVADNIYQHVDVLELDKENEFSVGRTLKVGGKYSYSDLDELIVLHVKAMAKKVEEMMSDERFQNGSRAQTENWLKTYCEANPKRSMYAFCINSKFPGYFDLCFKAGRDAPPASWPVKVIPNAFELQKNAYPDMRSLKNGFKLMISKKMTMNGGR</sequence>
<dbReference type="InterPro" id="IPR037027">
    <property type="entry name" value="YqgF/RNaseH-like_dom_sf"/>
</dbReference>
<dbReference type="InterPro" id="IPR055179">
    <property type="entry name" value="Tex-like_central_region"/>
</dbReference>
<dbReference type="PROSITE" id="PS50126">
    <property type="entry name" value="S1"/>
    <property type="match status" value="1"/>
</dbReference>
<keyword evidence="6" id="KW-0727">SH2 domain</keyword>
<comment type="function">
    <text evidence="9">Histone H3-H4 chaperone that plays a role in maintenance of chromatin structure during RNA polymerase II transcription elongation thereby repressing transcription initiation from cryptic promoters. Mediates the reassembly of nucleosomes onto the promoters of at least a selected set of genes during repression; the nucleosome reassembly is essential for transcriptional repression. Essential for viability.</text>
</comment>
<dbReference type="InterPro" id="IPR042066">
    <property type="entry name" value="Spt6_death-like"/>
</dbReference>
<evidence type="ECO:0000313" key="14">
    <source>
        <dbReference type="Proteomes" id="UP000243723"/>
    </source>
</evidence>
<evidence type="ECO:0000259" key="12">
    <source>
        <dbReference type="PROSITE" id="PS50126"/>
    </source>
</evidence>
<dbReference type="SMART" id="SM00316">
    <property type="entry name" value="S1"/>
    <property type="match status" value="1"/>
</dbReference>
<feature type="region of interest" description="Disordered" evidence="11">
    <location>
        <begin position="1"/>
        <end position="139"/>
    </location>
</feature>